<protein>
    <submittedName>
        <fullName evidence="9">ABC transporter permease</fullName>
    </submittedName>
</protein>
<sequence length="939" mass="96160">MTGIGSRRNGTARPRPDSGSVPWIRTRLRAGRVPALALGVLVLVTAFLAAALPRSVDRYENAALRTVLTGAEAHQRRVDVTAEFHRRDAAAGAAAVPSPAELAATAQALHTAAGPSLPLDTAAAVHGLRNADAATVNDPGLPMPSRRVPEVTLLAQQGELRSHVRLISGRMPSGRARADADDEAVEGVVTAATAEKMHLEAGSVIHPVVGRTGRLPVRVTGIVEPRAPRAPYWHAEPDVDRAGLQAVPSGNGPPTYYWHFSVLIGDADRDVLPRFTGGALAYWHHPLETGGVAARDVPALRRALTSLAGGEANSVLRVLAPVPGLAVDGEAVGTLLRDFERERRSAVPLVQIAVVGVATVAVIVLLLAGALAATGRAAELGLLRARGAGLPGLGLRLLGETAAVAVPSAAAGTLLALALVTTERYLTAVVLGAAVAATASAALPIRAVLAHHRPRVAGRDDVAAVRPSRRRTVAELTLAALAAAALAAQWSRGPSAGADLLTAAAPVLLATVAAVVLLRLYPLPLRLLVRWTARLRGAVVHLALARAARAGAVTAMPLLAVLVAFTVASFGGSVLAGIAAGREHAATASVGADVRIRAFTVFPDGFTDRVRRIDGVRDVAVVRTEFGLSTDNFSTPPLTLVAVDPASYARLVHRLGPDGDPPFPGAVLSRSGGEDALPAVVSPGLARVIGARGQVTVEAQSGPTLVRAVAVRSATPATTGDFAVVSAEALARAHPDMRGTDFLAPNAVHITGARADTGALRALARGGEGLAVDVRAEERAGYGSGSLQSGAQRVYVAAVAAGAGYSIIALLLAQLQEAPRRRALLSGLRAVGMTRRQARSLVTLEPLPQVVVATAGGVLTGLAAVPLLRGGVDVTALAFGADVLPPEVAGTTAVLVPDPLSFVLPAVVLPAAVCAMASAQARWSARRATAGELRTGEQT</sequence>
<evidence type="ECO:0000256" key="1">
    <source>
        <dbReference type="ARBA" id="ARBA00004651"/>
    </source>
</evidence>
<evidence type="ECO:0000259" key="8">
    <source>
        <dbReference type="Pfam" id="PF02687"/>
    </source>
</evidence>
<feature type="transmembrane region" description="Helical" evidence="7">
    <location>
        <begin position="473"/>
        <end position="491"/>
    </location>
</feature>
<organism evidence="9 10">
    <name type="scientific">Streptomyces meridianus</name>
    <dbReference type="NCBI Taxonomy" id="2938945"/>
    <lineage>
        <taxon>Bacteria</taxon>
        <taxon>Bacillati</taxon>
        <taxon>Actinomycetota</taxon>
        <taxon>Actinomycetes</taxon>
        <taxon>Kitasatosporales</taxon>
        <taxon>Streptomycetaceae</taxon>
        <taxon>Streptomyces</taxon>
    </lineage>
</organism>
<evidence type="ECO:0000256" key="6">
    <source>
        <dbReference type="SAM" id="MobiDB-lite"/>
    </source>
</evidence>
<evidence type="ECO:0000256" key="4">
    <source>
        <dbReference type="ARBA" id="ARBA00022989"/>
    </source>
</evidence>
<gene>
    <name evidence="9" type="ORF">M1E25_22170</name>
</gene>
<comment type="caution">
    <text evidence="9">The sequence shown here is derived from an EMBL/GenBank/DDBJ whole genome shotgun (WGS) entry which is preliminary data.</text>
</comment>
<feature type="transmembrane region" description="Helical" evidence="7">
    <location>
        <begin position="349"/>
        <end position="372"/>
    </location>
</feature>
<dbReference type="InterPro" id="IPR003838">
    <property type="entry name" value="ABC3_permease_C"/>
</dbReference>
<keyword evidence="4 7" id="KW-1133">Transmembrane helix</keyword>
<name>A0ABT0XC74_9ACTN</name>
<feature type="transmembrane region" description="Helical" evidence="7">
    <location>
        <begin position="558"/>
        <end position="580"/>
    </location>
</feature>
<dbReference type="EMBL" id="JAMQGM010000049">
    <property type="protein sequence ID" value="MCM2580019.1"/>
    <property type="molecule type" value="Genomic_DNA"/>
</dbReference>
<keyword evidence="10" id="KW-1185">Reference proteome</keyword>
<reference evidence="9" key="1">
    <citation type="journal article" date="2023" name="Int. J. Syst. Evol. Microbiol.">
        <title>Streptomyces meridianus sp. nov. isolated from brackish water of the Tagus estuary in Alcochete, Portugal.</title>
        <authorList>
            <person name="Santos J.D.N."/>
            <person name="Klimek D."/>
            <person name="Calusinska M."/>
            <person name="Lobo Da Cunha A."/>
            <person name="Catita J."/>
            <person name="Goncalves H."/>
            <person name="Gonzalez I."/>
            <person name="Reyes F."/>
            <person name="Lage O.M."/>
        </authorList>
    </citation>
    <scope>NUCLEOTIDE SEQUENCE</scope>
    <source>
        <strain evidence="9">MTZ3.1</strain>
    </source>
</reference>
<feature type="domain" description="ABC3 transporter permease C-terminal" evidence="8">
    <location>
        <begin position="805"/>
        <end position="919"/>
    </location>
</feature>
<evidence type="ECO:0000256" key="7">
    <source>
        <dbReference type="SAM" id="Phobius"/>
    </source>
</evidence>
<keyword evidence="3 7" id="KW-0812">Transmembrane</keyword>
<feature type="transmembrane region" description="Helical" evidence="7">
    <location>
        <begin position="33"/>
        <end position="52"/>
    </location>
</feature>
<evidence type="ECO:0000256" key="2">
    <source>
        <dbReference type="ARBA" id="ARBA00022475"/>
    </source>
</evidence>
<feature type="transmembrane region" description="Helical" evidence="7">
    <location>
        <begin position="393"/>
        <end position="419"/>
    </location>
</feature>
<feature type="transmembrane region" description="Helical" evidence="7">
    <location>
        <begin position="503"/>
        <end position="521"/>
    </location>
</feature>
<evidence type="ECO:0000256" key="5">
    <source>
        <dbReference type="ARBA" id="ARBA00023136"/>
    </source>
</evidence>
<evidence type="ECO:0000256" key="3">
    <source>
        <dbReference type="ARBA" id="ARBA00022692"/>
    </source>
</evidence>
<comment type="subcellular location">
    <subcellularLocation>
        <location evidence="1">Cell membrane</location>
        <topology evidence="1">Multi-pass membrane protein</topology>
    </subcellularLocation>
</comment>
<proteinExistence type="predicted"/>
<accession>A0ABT0XC74</accession>
<keyword evidence="5 7" id="KW-0472">Membrane</keyword>
<dbReference type="Proteomes" id="UP001167160">
    <property type="component" value="Unassembled WGS sequence"/>
</dbReference>
<feature type="region of interest" description="Disordered" evidence="6">
    <location>
        <begin position="1"/>
        <end position="20"/>
    </location>
</feature>
<dbReference type="Pfam" id="PF02687">
    <property type="entry name" value="FtsX"/>
    <property type="match status" value="1"/>
</dbReference>
<dbReference type="RefSeq" id="WP_251418472.1">
    <property type="nucleotide sequence ID" value="NZ_JAMQGM010000049.1"/>
</dbReference>
<keyword evidence="2" id="KW-1003">Cell membrane</keyword>
<evidence type="ECO:0000313" key="10">
    <source>
        <dbReference type="Proteomes" id="UP001167160"/>
    </source>
</evidence>
<feature type="transmembrane region" description="Helical" evidence="7">
    <location>
        <begin position="794"/>
        <end position="815"/>
    </location>
</feature>
<feature type="transmembrane region" description="Helical" evidence="7">
    <location>
        <begin position="900"/>
        <end position="919"/>
    </location>
</feature>
<evidence type="ECO:0000313" key="9">
    <source>
        <dbReference type="EMBL" id="MCM2580019.1"/>
    </source>
</evidence>
<feature type="transmembrane region" description="Helical" evidence="7">
    <location>
        <begin position="425"/>
        <end position="449"/>
    </location>
</feature>